<dbReference type="InterPro" id="IPR051065">
    <property type="entry name" value="Ras-related_GTPase"/>
</dbReference>
<dbReference type="RefSeq" id="XP_065663160.1">
    <property type="nucleotide sequence ID" value="XM_065807088.1"/>
</dbReference>
<dbReference type="Pfam" id="PF00071">
    <property type="entry name" value="Ras"/>
    <property type="match status" value="1"/>
</dbReference>
<comment type="similarity">
    <text evidence="1">Belongs to the small GTPase superfamily. Ras family.</text>
</comment>
<proteinExistence type="inferred from homology"/>
<evidence type="ECO:0000256" key="2">
    <source>
        <dbReference type="ARBA" id="ARBA00011984"/>
    </source>
</evidence>
<evidence type="ECO:0000256" key="4">
    <source>
        <dbReference type="ARBA" id="ARBA00048098"/>
    </source>
</evidence>
<keyword evidence="3" id="KW-0378">Hydrolase</keyword>
<name>A0ABM4CMV9_HYDVU</name>
<dbReference type="InterPro" id="IPR001806">
    <property type="entry name" value="Small_GTPase"/>
</dbReference>
<dbReference type="Gene3D" id="3.40.50.300">
    <property type="entry name" value="P-loop containing nucleotide triphosphate hydrolases"/>
    <property type="match status" value="1"/>
</dbReference>
<dbReference type="SUPFAM" id="SSF52540">
    <property type="entry name" value="P-loop containing nucleoside triphosphate hydrolases"/>
    <property type="match status" value="1"/>
</dbReference>
<comment type="catalytic activity">
    <reaction evidence="4">
        <text>GTP + H2O = GDP + phosphate + H(+)</text>
        <dbReference type="Rhea" id="RHEA:19669"/>
        <dbReference type="ChEBI" id="CHEBI:15377"/>
        <dbReference type="ChEBI" id="CHEBI:15378"/>
        <dbReference type="ChEBI" id="CHEBI:37565"/>
        <dbReference type="ChEBI" id="CHEBI:43474"/>
        <dbReference type="ChEBI" id="CHEBI:58189"/>
        <dbReference type="EC" id="3.6.5.2"/>
    </reaction>
</comment>
<reference evidence="6" key="1">
    <citation type="submission" date="2025-08" db="UniProtKB">
        <authorList>
            <consortium name="RefSeq"/>
        </authorList>
    </citation>
    <scope>IDENTIFICATION</scope>
</reference>
<organism evidence="5 6">
    <name type="scientific">Hydra vulgaris</name>
    <name type="common">Hydra</name>
    <name type="synonym">Hydra attenuata</name>
    <dbReference type="NCBI Taxonomy" id="6087"/>
    <lineage>
        <taxon>Eukaryota</taxon>
        <taxon>Metazoa</taxon>
        <taxon>Cnidaria</taxon>
        <taxon>Hydrozoa</taxon>
        <taxon>Hydroidolina</taxon>
        <taxon>Anthoathecata</taxon>
        <taxon>Aplanulata</taxon>
        <taxon>Hydridae</taxon>
        <taxon>Hydra</taxon>
    </lineage>
</organism>
<dbReference type="EC" id="3.6.5.2" evidence="2"/>
<accession>A0ABM4CMV9</accession>
<evidence type="ECO:0000256" key="3">
    <source>
        <dbReference type="ARBA" id="ARBA00022801"/>
    </source>
</evidence>
<evidence type="ECO:0000313" key="5">
    <source>
        <dbReference type="Proteomes" id="UP001652625"/>
    </source>
</evidence>
<dbReference type="PANTHER" id="PTHR45704">
    <property type="entry name" value="RAS-LIKE FAMILY MEMBER 11"/>
    <property type="match status" value="1"/>
</dbReference>
<evidence type="ECO:0000313" key="6">
    <source>
        <dbReference type="RefSeq" id="XP_065663160.1"/>
    </source>
</evidence>
<dbReference type="InterPro" id="IPR027417">
    <property type="entry name" value="P-loop_NTPase"/>
</dbReference>
<evidence type="ECO:0000256" key="1">
    <source>
        <dbReference type="ARBA" id="ARBA00008344"/>
    </source>
</evidence>
<dbReference type="SMART" id="SM00173">
    <property type="entry name" value="RAS"/>
    <property type="match status" value="1"/>
</dbReference>
<dbReference type="GeneID" id="101236724"/>
<dbReference type="Proteomes" id="UP001652625">
    <property type="component" value="Chromosome 10"/>
</dbReference>
<gene>
    <name evidence="6" type="primary">LOC101236724</name>
</gene>
<protein>
    <recommendedName>
        <fullName evidence="2">small monomeric GTPase</fullName>
        <ecNumber evidence="2">3.6.5.2</ecNumber>
    </recommendedName>
</protein>
<keyword evidence="5" id="KW-1185">Reference proteome</keyword>
<sequence>MSLNSLGYNIRLTVNGFKGTGKTTLIQTLFGSLLSEDLTVHLKEDFYSDKKVRQNIVESDGRNEAVTSWAHGIVIMVSTSSLVSFMYAEDFIMRAKEITLKQAPIVLVVNNKDELNRKVSLTDCIKLANKYDCKMYELSAQNDLKLVKELFKDICIEIVSKTRRRSKTVKTSPVKKAPSILRKMLTF</sequence>